<dbReference type="Gene3D" id="1.20.1170.10">
    <property type="match status" value="1"/>
</dbReference>
<feature type="compositionally biased region" description="Basic and acidic residues" evidence="1">
    <location>
        <begin position="269"/>
        <end position="296"/>
    </location>
</feature>
<dbReference type="GO" id="GO:0032982">
    <property type="term" value="C:myosin filament"/>
    <property type="evidence" value="ECO:0007669"/>
    <property type="project" value="TreeGrafter"/>
</dbReference>
<evidence type="ECO:0000313" key="4">
    <source>
        <dbReference type="Proteomes" id="UP000247409"/>
    </source>
</evidence>
<sequence length="808" mass="90872">MKRVGNKSAQLVRSASRRGKSSFRFQFDIIVDRVQGAIKPGFKYQVKWSRGVKVATTTPILATKESAKAGIHVNEKLSLLVTLYKDDSNKFDTKDAKLALVTINQKNQIRTVGKIHFDLSHFAGVPTASVQRLFKLSDKLSMKTTVESRFLKAGGKGPGSGASSALSGVSARSSDDFDDDFDDFDDLAVDDVPEPEVVTASAVRSKRAPPPAKPAAKPEQSPADVQPPLASPLANSGQSPSPAPRKPEGPPSTKGSTSSQSRPRPGTVRQEDVSAFRRAEEEAKLAQVVKENERLSTELQQAKNERKSLEQSHKRQIDELNDQLQVRHREVSDSEARRSSSVAELTTLRSANGDLKQRLDSLTKELDSVKRSRDEYRTRSKSLSGTEEKCRELAREVDRLTVVAAQSSSSTGADKDNSKIEERMLSLRKEKESLEKRIKDHESHSRKVKEAYESLAKMYNKVRDENIKLSSRVEEQEKDLQVRSVSVSASSSVTQVDTEELRARLEDALQEVRDEKASKDSLQSDLDRMNQQLRSMERRVQKTAEELKESREEVSKLNATIESLKTQRDNALKEASGGGKGPTMAPRAIGPSQSDEEVRALMQKLEKEQARFQQKREELENELIVLKEDVEYEKAEKVKARDDRDKLRDRARTLERKTSQAAKQADELHALRRQLSTVQMREKDQAEMINDLRGQVKQLQSEVDDVNVRERSKQSSSVEDVEEVLQDLVATKLALAQAEDDKLQLQFSMRKLRKSERMAQQRLAAHASRLEVKLGQANEELEKYRKEKKGGKVLGTREFNELDSDIDY</sequence>
<feature type="compositionally biased region" description="Acidic residues" evidence="1">
    <location>
        <begin position="176"/>
        <end position="194"/>
    </location>
</feature>
<feature type="compositionally biased region" description="Low complexity" evidence="1">
    <location>
        <begin position="161"/>
        <end position="172"/>
    </location>
</feature>
<feature type="compositionally biased region" description="Polar residues" evidence="1">
    <location>
        <begin position="339"/>
        <end position="350"/>
    </location>
</feature>
<accession>A0A2V3ISM6</accession>
<dbReference type="GO" id="GO:0005737">
    <property type="term" value="C:cytoplasm"/>
    <property type="evidence" value="ECO:0007669"/>
    <property type="project" value="TreeGrafter"/>
</dbReference>
<dbReference type="InterPro" id="IPR019448">
    <property type="entry name" value="NT-C2"/>
</dbReference>
<feature type="compositionally biased region" description="Polar residues" evidence="1">
    <location>
        <begin position="253"/>
        <end position="262"/>
    </location>
</feature>
<evidence type="ECO:0000313" key="3">
    <source>
        <dbReference type="EMBL" id="PXF45099.1"/>
    </source>
</evidence>
<dbReference type="PANTHER" id="PTHR45615">
    <property type="entry name" value="MYOSIN HEAVY CHAIN, NON-MUSCLE"/>
    <property type="match status" value="1"/>
</dbReference>
<dbReference type="GO" id="GO:0000146">
    <property type="term" value="F:microfilament motor activity"/>
    <property type="evidence" value="ECO:0007669"/>
    <property type="project" value="TreeGrafter"/>
</dbReference>
<dbReference type="Pfam" id="PF10358">
    <property type="entry name" value="NT-C2"/>
    <property type="match status" value="1"/>
</dbReference>
<feature type="compositionally biased region" description="Low complexity" evidence="1">
    <location>
        <begin position="214"/>
        <end position="223"/>
    </location>
</feature>
<dbReference type="Proteomes" id="UP000247409">
    <property type="component" value="Unassembled WGS sequence"/>
</dbReference>
<feature type="compositionally biased region" description="Basic and acidic residues" evidence="1">
    <location>
        <begin position="303"/>
        <end position="318"/>
    </location>
</feature>
<dbReference type="GO" id="GO:0016460">
    <property type="term" value="C:myosin II complex"/>
    <property type="evidence" value="ECO:0007669"/>
    <property type="project" value="TreeGrafter"/>
</dbReference>
<evidence type="ECO:0000259" key="2">
    <source>
        <dbReference type="PROSITE" id="PS51840"/>
    </source>
</evidence>
<dbReference type="EMBL" id="NBIV01000070">
    <property type="protein sequence ID" value="PXF45099.1"/>
    <property type="molecule type" value="Genomic_DNA"/>
</dbReference>
<dbReference type="PROSITE" id="PS51840">
    <property type="entry name" value="C2_NT"/>
    <property type="match status" value="1"/>
</dbReference>
<feature type="domain" description="C2 NT-type" evidence="2">
    <location>
        <begin position="15"/>
        <end position="154"/>
    </location>
</feature>
<feature type="region of interest" description="Disordered" evidence="1">
    <location>
        <begin position="568"/>
        <end position="596"/>
    </location>
</feature>
<reference evidence="3 4" key="1">
    <citation type="journal article" date="2018" name="Mol. Biol. Evol.">
        <title>Analysis of the draft genome of the red seaweed Gracilariopsis chorda provides insights into genome size evolution in Rhodophyta.</title>
        <authorList>
            <person name="Lee J."/>
            <person name="Yang E.C."/>
            <person name="Graf L."/>
            <person name="Yang J.H."/>
            <person name="Qiu H."/>
            <person name="Zel Zion U."/>
            <person name="Chan C.X."/>
            <person name="Stephens T.G."/>
            <person name="Weber A.P.M."/>
            <person name="Boo G.H."/>
            <person name="Boo S.M."/>
            <person name="Kim K.M."/>
            <person name="Shin Y."/>
            <person name="Jung M."/>
            <person name="Lee S.J."/>
            <person name="Yim H.S."/>
            <person name="Lee J.H."/>
            <person name="Bhattacharya D."/>
            <person name="Yoon H.S."/>
        </authorList>
    </citation>
    <scope>NUCLEOTIDE SEQUENCE [LARGE SCALE GENOMIC DNA]</scope>
    <source>
        <strain evidence="3 4">SKKU-2015</strain>
        <tissue evidence="3">Whole body</tissue>
    </source>
</reference>
<dbReference type="STRING" id="448386.A0A2V3ISM6"/>
<comment type="caution">
    <text evidence="3">The sequence shown here is derived from an EMBL/GenBank/DDBJ whole genome shotgun (WGS) entry which is preliminary data.</text>
</comment>
<evidence type="ECO:0000256" key="1">
    <source>
        <dbReference type="SAM" id="MobiDB-lite"/>
    </source>
</evidence>
<organism evidence="3 4">
    <name type="scientific">Gracilariopsis chorda</name>
    <dbReference type="NCBI Taxonomy" id="448386"/>
    <lineage>
        <taxon>Eukaryota</taxon>
        <taxon>Rhodophyta</taxon>
        <taxon>Florideophyceae</taxon>
        <taxon>Rhodymeniophycidae</taxon>
        <taxon>Gracilariales</taxon>
        <taxon>Gracilariaceae</taxon>
        <taxon>Gracilariopsis</taxon>
    </lineage>
</organism>
<dbReference type="GO" id="GO:0051015">
    <property type="term" value="F:actin filament binding"/>
    <property type="evidence" value="ECO:0007669"/>
    <property type="project" value="TreeGrafter"/>
</dbReference>
<dbReference type="PANTHER" id="PTHR45615:SF40">
    <property type="entry name" value="MYOSIN HEAVY CHAIN, NON-MUSCLE"/>
    <property type="match status" value="1"/>
</dbReference>
<dbReference type="AlphaFoldDB" id="A0A2V3ISM6"/>
<feature type="compositionally biased region" description="Basic and acidic residues" evidence="1">
    <location>
        <begin position="325"/>
        <end position="338"/>
    </location>
</feature>
<feature type="compositionally biased region" description="Basic and acidic residues" evidence="1">
    <location>
        <begin position="535"/>
        <end position="554"/>
    </location>
</feature>
<keyword evidence="4" id="KW-1185">Reference proteome</keyword>
<feature type="region of interest" description="Disordered" evidence="1">
    <location>
        <begin position="151"/>
        <end position="390"/>
    </location>
</feature>
<feature type="compositionally biased region" description="Polar residues" evidence="1">
    <location>
        <begin position="520"/>
        <end position="534"/>
    </location>
</feature>
<feature type="compositionally biased region" description="Basic and acidic residues" evidence="1">
    <location>
        <begin position="355"/>
        <end position="378"/>
    </location>
</feature>
<proteinExistence type="predicted"/>
<feature type="region of interest" description="Disordered" evidence="1">
    <location>
        <begin position="511"/>
        <end position="554"/>
    </location>
</feature>
<protein>
    <recommendedName>
        <fullName evidence="2">C2 NT-type domain-containing protein</fullName>
    </recommendedName>
</protein>
<name>A0A2V3ISM6_9FLOR</name>
<dbReference type="OrthoDB" id="10255000at2759"/>
<gene>
    <name evidence="3" type="ORF">BWQ96_05138</name>
</gene>